<dbReference type="KEGG" id="mgk:FSB76_31245"/>
<gene>
    <name evidence="1" type="ORF">FSB76_31245</name>
</gene>
<name>A0A5B8WBI9_9SPHI</name>
<keyword evidence="2" id="KW-1185">Reference proteome</keyword>
<accession>A0A5B8WBI9</accession>
<proteinExistence type="predicted"/>
<dbReference type="EMBL" id="CP042437">
    <property type="protein sequence ID" value="QEC80216.1"/>
    <property type="molecule type" value="Genomic_DNA"/>
</dbReference>
<dbReference type="Proteomes" id="UP000321362">
    <property type="component" value="Chromosome"/>
</dbReference>
<evidence type="ECO:0000313" key="2">
    <source>
        <dbReference type="Proteomes" id="UP000321362"/>
    </source>
</evidence>
<reference evidence="1 2" key="1">
    <citation type="journal article" date="2013" name="J. Microbiol.">
        <title>Mucilaginibacter ginsenosidivorax sp. nov., with ginsenoside converting activity isolated from sediment.</title>
        <authorList>
            <person name="Kim J.K."/>
            <person name="Choi T.E."/>
            <person name="Liu Q.M."/>
            <person name="Park H.Y."/>
            <person name="Yi T.H."/>
            <person name="Yoon M.H."/>
            <person name="Kim S.C."/>
            <person name="Im W.T."/>
        </authorList>
    </citation>
    <scope>NUCLEOTIDE SEQUENCE [LARGE SCALE GENOMIC DNA]</scope>
    <source>
        <strain evidence="1 2">KHI28</strain>
    </source>
</reference>
<protein>
    <submittedName>
        <fullName evidence="1">Uncharacterized protein</fullName>
    </submittedName>
</protein>
<sequence length="230" mass="26012">MLCKTASAQSADSSSYDAAVGNVTNRFYQGVGEQSRLYNGLVYDSYDSSIKGSPYLDDVDAWRPGSVEYDGQNFENVSMIYDLYTDQLVVLLYNHASPIALIADKVSGFDLHERHFVRVANNNGGIKAGFYEQLYGGKSQLIKRSEKLLKSTSGPNGRERFFVPFKEVPDYYIKKGLVYYKVSSQSSVLDLFADKKKELKQYIKDKHLQFDDLRELALTSVTAYYDSITK</sequence>
<dbReference type="AlphaFoldDB" id="A0A5B8WBI9"/>
<dbReference type="OrthoDB" id="655382at2"/>
<evidence type="ECO:0000313" key="1">
    <source>
        <dbReference type="EMBL" id="QEC80216.1"/>
    </source>
</evidence>
<organism evidence="1 2">
    <name type="scientific">Mucilaginibacter ginsenosidivorax</name>
    <dbReference type="NCBI Taxonomy" id="862126"/>
    <lineage>
        <taxon>Bacteria</taxon>
        <taxon>Pseudomonadati</taxon>
        <taxon>Bacteroidota</taxon>
        <taxon>Sphingobacteriia</taxon>
        <taxon>Sphingobacteriales</taxon>
        <taxon>Sphingobacteriaceae</taxon>
        <taxon>Mucilaginibacter</taxon>
    </lineage>
</organism>